<dbReference type="Proteomes" id="UP000282574">
    <property type="component" value="Unassembled WGS sequence"/>
</dbReference>
<comment type="caution">
    <text evidence="1">The sequence shown here is derived from an EMBL/GenBank/DDBJ whole genome shotgun (WGS) entry which is preliminary data.</text>
</comment>
<reference evidence="1 2" key="1">
    <citation type="journal article" date="2019" name="Genome Biol. Evol.">
        <title>Day and night: Metabolic profiles and evolutionary relationships of six axenic non-marine cyanobacteria.</title>
        <authorList>
            <person name="Will S.E."/>
            <person name="Henke P."/>
            <person name="Boedeker C."/>
            <person name="Huang S."/>
            <person name="Brinkmann H."/>
            <person name="Rohde M."/>
            <person name="Jarek M."/>
            <person name="Friedl T."/>
            <person name="Seufert S."/>
            <person name="Schumacher M."/>
            <person name="Overmann J."/>
            <person name="Neumann-Schaal M."/>
            <person name="Petersen J."/>
        </authorList>
    </citation>
    <scope>NUCLEOTIDE SEQUENCE [LARGE SCALE GENOMIC DNA]</scope>
    <source>
        <strain evidence="1 2">SAG 39.79</strain>
    </source>
</reference>
<dbReference type="EMBL" id="RSCK01000029">
    <property type="protein sequence ID" value="RUT11245.1"/>
    <property type="molecule type" value="Genomic_DNA"/>
</dbReference>
<protein>
    <submittedName>
        <fullName evidence="1">Uncharacterized protein</fullName>
    </submittedName>
</protein>
<evidence type="ECO:0000313" key="1">
    <source>
        <dbReference type="EMBL" id="RUT11245.1"/>
    </source>
</evidence>
<gene>
    <name evidence="1" type="ORF">DSM107010_35140</name>
</gene>
<accession>A0AB37UIN7</accession>
<organism evidence="1 2">
    <name type="scientific">Chroococcidiopsis cubana SAG 39.79</name>
    <dbReference type="NCBI Taxonomy" id="388085"/>
    <lineage>
        <taxon>Bacteria</taxon>
        <taxon>Bacillati</taxon>
        <taxon>Cyanobacteriota</taxon>
        <taxon>Cyanophyceae</taxon>
        <taxon>Chroococcidiopsidales</taxon>
        <taxon>Chroococcidiopsidaceae</taxon>
        <taxon>Chroococcidiopsis</taxon>
    </lineage>
</organism>
<proteinExistence type="predicted"/>
<keyword evidence="2" id="KW-1185">Reference proteome</keyword>
<evidence type="ECO:0000313" key="2">
    <source>
        <dbReference type="Proteomes" id="UP000282574"/>
    </source>
</evidence>
<dbReference type="AlphaFoldDB" id="A0AB37UIN7"/>
<name>A0AB37UIN7_9CYAN</name>
<sequence length="300" mass="34064">MESRVSLQDLDATQYRVTKDKIQLVKIKEYRDGKPHYVATHKVNIKNDIPELESEFEDLEGWYPRVTHINGMNVQPAEAVKSGRNLHKEIAKELGNHLDILYTYSSTKGFIGDVQECTEGKFGISDLATERQVQIMLDAVHNCRRVTVSAHSRGTIKTDNAVREVHSQLSNEYLESLKKIENTSEKQNIDTNELNAEHKKLSDKKASEDMNKYIQLIYAGNAVLFPSEVLKGDSYVVSTDNSLNIANADLVSYLTGKHYLSTSSMNLHKLEPNSKGNNHTFDQYYAEVVAKEIARDMQRK</sequence>